<evidence type="ECO:0000259" key="5">
    <source>
        <dbReference type="SMART" id="SM00849"/>
    </source>
</evidence>
<dbReference type="Gene3D" id="3.60.15.10">
    <property type="entry name" value="Ribonuclease Z/Hydroxyacylglutathione hydrolase-like"/>
    <property type="match status" value="1"/>
</dbReference>
<sequence length="395" mass="43317">MTERLKPLGEVTRLSDSVIRVLGGNPGKFTLQGTNTYLISPPRATATPTTPVQTVLVDTGEGVESYALLLQAVLDGKDARAGSSQRWISDIHHDHVGGLPSVLEMLSRRAPAPSPPKLHKFPDQASDGLLFEQLKKLPAKRFQPHNGLDGPSPIRPLKDGDTIELDDVTLQAVHSPGHTADHICILHHGERALLTGDHVLGQGTTVFEDLASYLSSLRTCEKVLEGAGPTQVDEVEGGLAERSEERKEGENRLYPAHGPIIENGKATLREYVRHRMERETQIIELLAKPSPDEEEEGSGEQGHSQWSIKSLVSDLYKSYPEHLYPAAARGLFLHLGKLAQPDKEYEGVTSADGARVECVGHQVVPRMPQSDGEWLQLMESRWRLLGDKAKQKGSL</sequence>
<dbReference type="Pfam" id="PF17778">
    <property type="entry name" value="WHD_BLACT"/>
    <property type="match status" value="1"/>
</dbReference>
<dbReference type="InterPro" id="IPR047921">
    <property type="entry name" value="LACTB2-like_MBL-fold"/>
</dbReference>
<evidence type="ECO:0000256" key="1">
    <source>
        <dbReference type="ARBA" id="ARBA00006759"/>
    </source>
</evidence>
<reference evidence="6 7" key="1">
    <citation type="journal article" date="2018" name="Mol. Biol. Evol.">
        <title>Broad Genomic Sampling Reveals a Smut Pathogenic Ancestry of the Fungal Clade Ustilaginomycotina.</title>
        <authorList>
            <person name="Kijpornyongpan T."/>
            <person name="Mondo S.J."/>
            <person name="Barry K."/>
            <person name="Sandor L."/>
            <person name="Lee J."/>
            <person name="Lipzen A."/>
            <person name="Pangilinan J."/>
            <person name="LaButti K."/>
            <person name="Hainaut M."/>
            <person name="Henrissat B."/>
            <person name="Grigoriev I.V."/>
            <person name="Spatafora J.W."/>
            <person name="Aime M.C."/>
        </authorList>
    </citation>
    <scope>NUCLEOTIDE SEQUENCE [LARGE SCALE GENOMIC DNA]</scope>
    <source>
        <strain evidence="6 7">MCA 4198</strain>
    </source>
</reference>
<dbReference type="CDD" id="cd07722">
    <property type="entry name" value="LACTB2-like_MBL-fold"/>
    <property type="match status" value="1"/>
</dbReference>
<dbReference type="GeneID" id="37047529"/>
<name>A0A316YPB4_9BASI</name>
<dbReference type="SUPFAM" id="SSF56281">
    <property type="entry name" value="Metallo-hydrolase/oxidoreductase"/>
    <property type="match status" value="1"/>
</dbReference>
<dbReference type="Gene3D" id="1.10.10.10">
    <property type="entry name" value="Winged helix-like DNA-binding domain superfamily/Winged helix DNA-binding domain"/>
    <property type="match status" value="1"/>
</dbReference>
<evidence type="ECO:0000256" key="2">
    <source>
        <dbReference type="ARBA" id="ARBA00022723"/>
    </source>
</evidence>
<proteinExistence type="inferred from homology"/>
<keyword evidence="3 6" id="KW-0378">Hydrolase</keyword>
<dbReference type="PANTHER" id="PTHR23131">
    <property type="entry name" value="ENDORIBONUCLEASE LACTB2"/>
    <property type="match status" value="1"/>
</dbReference>
<dbReference type="InParanoid" id="A0A316YPB4"/>
<dbReference type="PANTHER" id="PTHR23131:SF0">
    <property type="entry name" value="ENDORIBONUCLEASE LACTB2"/>
    <property type="match status" value="1"/>
</dbReference>
<dbReference type="OrthoDB" id="17458at2759"/>
<dbReference type="AlphaFoldDB" id="A0A316YPB4"/>
<dbReference type="InterPro" id="IPR041516">
    <property type="entry name" value="LACTB2_WH"/>
</dbReference>
<evidence type="ECO:0000313" key="7">
    <source>
        <dbReference type="Proteomes" id="UP000245768"/>
    </source>
</evidence>
<gene>
    <name evidence="6" type="ORF">FA10DRAFT_62069</name>
</gene>
<evidence type="ECO:0000256" key="3">
    <source>
        <dbReference type="ARBA" id="ARBA00022801"/>
    </source>
</evidence>
<dbReference type="RefSeq" id="XP_025378425.1">
    <property type="nucleotide sequence ID" value="XM_025525613.1"/>
</dbReference>
<keyword evidence="7" id="KW-1185">Reference proteome</keyword>
<dbReference type="InterPro" id="IPR036866">
    <property type="entry name" value="RibonucZ/Hydroxyglut_hydro"/>
</dbReference>
<dbReference type="SMART" id="SM00849">
    <property type="entry name" value="Lactamase_B"/>
    <property type="match status" value="1"/>
</dbReference>
<comment type="similarity">
    <text evidence="1">Belongs to the metallo-beta-lactamase superfamily. Glyoxalase II family.</text>
</comment>
<dbReference type="EMBL" id="KZ819635">
    <property type="protein sequence ID" value="PWN91227.1"/>
    <property type="molecule type" value="Genomic_DNA"/>
</dbReference>
<dbReference type="GO" id="GO:0016787">
    <property type="term" value="F:hydrolase activity"/>
    <property type="evidence" value="ECO:0007669"/>
    <property type="project" value="UniProtKB-KW"/>
</dbReference>
<feature type="domain" description="Metallo-beta-lactamase" evidence="5">
    <location>
        <begin position="33"/>
        <end position="239"/>
    </location>
</feature>
<protein>
    <submittedName>
        <fullName evidence="6">Metallo-hydrolase/oxidoreductase</fullName>
    </submittedName>
</protein>
<dbReference type="GO" id="GO:0044550">
    <property type="term" value="P:secondary metabolite biosynthetic process"/>
    <property type="evidence" value="ECO:0007669"/>
    <property type="project" value="TreeGrafter"/>
</dbReference>
<dbReference type="Pfam" id="PF00753">
    <property type="entry name" value="Lactamase_B"/>
    <property type="match status" value="1"/>
</dbReference>
<evidence type="ECO:0000256" key="4">
    <source>
        <dbReference type="ARBA" id="ARBA00022833"/>
    </source>
</evidence>
<accession>A0A316YPB4</accession>
<dbReference type="InterPro" id="IPR036388">
    <property type="entry name" value="WH-like_DNA-bd_sf"/>
</dbReference>
<evidence type="ECO:0000313" key="6">
    <source>
        <dbReference type="EMBL" id="PWN91227.1"/>
    </source>
</evidence>
<dbReference type="GO" id="GO:0046872">
    <property type="term" value="F:metal ion binding"/>
    <property type="evidence" value="ECO:0007669"/>
    <property type="project" value="UniProtKB-KW"/>
</dbReference>
<keyword evidence="2" id="KW-0479">Metal-binding</keyword>
<dbReference type="InterPro" id="IPR001279">
    <property type="entry name" value="Metallo-B-lactamas"/>
</dbReference>
<dbReference type="Proteomes" id="UP000245768">
    <property type="component" value="Unassembled WGS sequence"/>
</dbReference>
<keyword evidence="4" id="KW-0862">Zinc</keyword>
<dbReference type="InterPro" id="IPR050662">
    <property type="entry name" value="Sec-metab_biosynth-thioest"/>
</dbReference>
<organism evidence="6 7">
    <name type="scientific">Acaromyces ingoldii</name>
    <dbReference type="NCBI Taxonomy" id="215250"/>
    <lineage>
        <taxon>Eukaryota</taxon>
        <taxon>Fungi</taxon>
        <taxon>Dikarya</taxon>
        <taxon>Basidiomycota</taxon>
        <taxon>Ustilaginomycotina</taxon>
        <taxon>Exobasidiomycetes</taxon>
        <taxon>Exobasidiales</taxon>
        <taxon>Cryptobasidiaceae</taxon>
        <taxon>Acaromyces</taxon>
    </lineage>
</organism>
<dbReference type="STRING" id="215250.A0A316YPB4"/>